<keyword evidence="1 9" id="KW-0547">Nucleotide-binding</keyword>
<evidence type="ECO:0000256" key="7">
    <source>
        <dbReference type="ARBA" id="ARBA00034808"/>
    </source>
</evidence>
<comment type="catalytic activity">
    <reaction evidence="6">
        <text>Couples ATP hydrolysis with the unwinding of duplex DNA by translocating in the 3'-5' direction.</text>
        <dbReference type="EC" id="5.6.2.4"/>
    </reaction>
</comment>
<proteinExistence type="predicted"/>
<evidence type="ECO:0000256" key="6">
    <source>
        <dbReference type="ARBA" id="ARBA00034617"/>
    </source>
</evidence>
<keyword evidence="3 9" id="KW-0347">Helicase</keyword>
<sequence length="767" mass="89257">MDKNEVKKEQSHLEGTIQKIEDYSYFIWELLDRKLEFNSQSNSNNDKIAYKTGGSDQEKLKKAKAEPYFGRIDIREDGINDTLYIGKQGVRDSDENLVVVDWRMPMASVYYNFMPGKPRQSYTVMDERNNKKFKNHVDVQMKREFTIKDKKIIKMLQQVAETNSNLNVTMTDKGEELTVTDDFLKEILENSDTTGYLKEIIATIQKEQDLAIRQPLEYNVSIQGVAGSGKSSIALHRLSYLLFNNKHLKPEDLLILGPSNLFISSFKGLLPDLNLDGIRQSTFQNLVIDYLKPFLPKSFQTSYRGYFEDVLFVEGYTQEKAITEFKGSEEFVRVLDIFVDQIQSEYENLFVPLQMFDELLQVSDLVKIYEGYSYLPFVKKVEKFIQHVEKHFKDLINQKIKAIEAQAISINKFLENGGLLNTEKESIKKQVNKVGEYKIKKLKTEYKTEFTKWKKSMEIPNPYTIYKQILKFEVLDMFENEIGKEVPNLFKGYNLKEINYFDIAPIFYIYLLLYDMPEKFAHIVIDEGQDLSFVHYAVLKKMTKTVTILGDREQSIFLNYGQYNWNNLMKTIFHDRKYMLLSLGTSYRSTKEIIDVANTVLTNQHGDSYYPITPLNRSGPDVSLNKVMSGRDLLESLVTTIDRWKQKYKRIAVIHKDEKKAIGLADYLRNHFNQDAVYVNPNQEVKQGYVSVLSSYYSKGMEFDAVIIANANAENFPKDELHARLLYVLLTRAQQEVKVFYQDTPSPLFDGMVTERPIVTSEFDDIL</sequence>
<dbReference type="InterPro" id="IPR014017">
    <property type="entry name" value="DNA_helicase_UvrD-like_C"/>
</dbReference>
<evidence type="ECO:0000313" key="11">
    <source>
        <dbReference type="EMBL" id="MFD2681941.1"/>
    </source>
</evidence>
<keyword evidence="12" id="KW-1185">Reference proteome</keyword>
<evidence type="ECO:0000259" key="10">
    <source>
        <dbReference type="PROSITE" id="PS51198"/>
    </source>
</evidence>
<evidence type="ECO:0000256" key="8">
    <source>
        <dbReference type="ARBA" id="ARBA00048988"/>
    </source>
</evidence>
<evidence type="ECO:0000313" key="12">
    <source>
        <dbReference type="Proteomes" id="UP001597506"/>
    </source>
</evidence>
<dbReference type="InterPro" id="IPR014016">
    <property type="entry name" value="UvrD-like_ATP-bd"/>
</dbReference>
<reference evidence="12" key="1">
    <citation type="journal article" date="2019" name="Int. J. Syst. Evol. Microbiol.">
        <title>The Global Catalogue of Microorganisms (GCM) 10K type strain sequencing project: providing services to taxonomists for standard genome sequencing and annotation.</title>
        <authorList>
            <consortium name="The Broad Institute Genomics Platform"/>
            <consortium name="The Broad Institute Genome Sequencing Center for Infectious Disease"/>
            <person name="Wu L."/>
            <person name="Ma J."/>
        </authorList>
    </citation>
    <scope>NUCLEOTIDE SEQUENCE [LARGE SCALE GENOMIC DNA]</scope>
    <source>
        <strain evidence="12">KCTC 3913</strain>
    </source>
</reference>
<dbReference type="InterPro" id="IPR027785">
    <property type="entry name" value="UvrD-like_helicase_C"/>
</dbReference>
<keyword evidence="5" id="KW-0413">Isomerase</keyword>
<keyword evidence="4 9" id="KW-0067">ATP-binding</keyword>
<dbReference type="PROSITE" id="PS51198">
    <property type="entry name" value="UVRD_HELICASE_ATP_BIND"/>
    <property type="match status" value="1"/>
</dbReference>
<dbReference type="Pfam" id="PF13538">
    <property type="entry name" value="UvrD_C_2"/>
    <property type="match status" value="1"/>
</dbReference>
<evidence type="ECO:0000256" key="2">
    <source>
        <dbReference type="ARBA" id="ARBA00022801"/>
    </source>
</evidence>
<keyword evidence="2 9" id="KW-0378">Hydrolase</keyword>
<dbReference type="Pfam" id="PF13361">
    <property type="entry name" value="UvrD_C"/>
    <property type="match status" value="1"/>
</dbReference>
<evidence type="ECO:0000256" key="1">
    <source>
        <dbReference type="ARBA" id="ARBA00022741"/>
    </source>
</evidence>
<protein>
    <recommendedName>
        <fullName evidence="7">DNA 3'-5' helicase</fullName>
        <ecNumber evidence="7">5.6.2.4</ecNumber>
    </recommendedName>
</protein>
<accession>A0ABW5RTF8</accession>
<evidence type="ECO:0000256" key="5">
    <source>
        <dbReference type="ARBA" id="ARBA00023235"/>
    </source>
</evidence>
<dbReference type="InterPro" id="IPR027417">
    <property type="entry name" value="P-loop_NTPase"/>
</dbReference>
<evidence type="ECO:0000256" key="4">
    <source>
        <dbReference type="ARBA" id="ARBA00022840"/>
    </source>
</evidence>
<dbReference type="Pfam" id="PF00580">
    <property type="entry name" value="UvrD-helicase"/>
    <property type="match status" value="1"/>
</dbReference>
<dbReference type="Gene3D" id="3.40.50.300">
    <property type="entry name" value="P-loop containing nucleotide triphosphate hydrolases"/>
    <property type="match status" value="3"/>
</dbReference>
<dbReference type="SUPFAM" id="SSF52540">
    <property type="entry name" value="P-loop containing nucleoside triphosphate hydrolases"/>
    <property type="match status" value="1"/>
</dbReference>
<feature type="binding site" evidence="9">
    <location>
        <begin position="224"/>
        <end position="231"/>
    </location>
    <ligand>
        <name>ATP</name>
        <dbReference type="ChEBI" id="CHEBI:30616"/>
    </ligand>
</feature>
<comment type="catalytic activity">
    <reaction evidence="8">
        <text>ATP + H2O = ADP + phosphate + H(+)</text>
        <dbReference type="Rhea" id="RHEA:13065"/>
        <dbReference type="ChEBI" id="CHEBI:15377"/>
        <dbReference type="ChEBI" id="CHEBI:15378"/>
        <dbReference type="ChEBI" id="CHEBI:30616"/>
        <dbReference type="ChEBI" id="CHEBI:43474"/>
        <dbReference type="ChEBI" id="CHEBI:456216"/>
        <dbReference type="EC" id="5.6.2.4"/>
    </reaction>
</comment>
<dbReference type="RefSeq" id="WP_377936563.1">
    <property type="nucleotide sequence ID" value="NZ_JBHUMF010000031.1"/>
</dbReference>
<dbReference type="EMBL" id="JBHUMF010000031">
    <property type="protein sequence ID" value="MFD2681941.1"/>
    <property type="molecule type" value="Genomic_DNA"/>
</dbReference>
<gene>
    <name evidence="11" type="ORF">ACFSUL_14460</name>
</gene>
<name>A0ABW5RTF8_9BACI</name>
<comment type="caution">
    <text evidence="11">The sequence shown here is derived from an EMBL/GenBank/DDBJ whole genome shotgun (WGS) entry which is preliminary data.</text>
</comment>
<feature type="domain" description="UvrD-like helicase ATP-binding" evidence="10">
    <location>
        <begin position="203"/>
        <end position="590"/>
    </location>
</feature>
<evidence type="ECO:0000256" key="3">
    <source>
        <dbReference type="ARBA" id="ARBA00022806"/>
    </source>
</evidence>
<dbReference type="Proteomes" id="UP001597506">
    <property type="component" value="Unassembled WGS sequence"/>
</dbReference>
<evidence type="ECO:0000256" key="9">
    <source>
        <dbReference type="PROSITE-ProRule" id="PRU00560"/>
    </source>
</evidence>
<dbReference type="EC" id="5.6.2.4" evidence="7"/>
<dbReference type="PANTHER" id="PTHR11070">
    <property type="entry name" value="UVRD / RECB / PCRA DNA HELICASE FAMILY MEMBER"/>
    <property type="match status" value="1"/>
</dbReference>
<dbReference type="InterPro" id="IPR000212">
    <property type="entry name" value="DNA_helicase_UvrD/REP"/>
</dbReference>
<organism evidence="11 12">
    <name type="scientific">Bacillus seohaeanensis</name>
    <dbReference type="NCBI Taxonomy" id="284580"/>
    <lineage>
        <taxon>Bacteria</taxon>
        <taxon>Bacillati</taxon>
        <taxon>Bacillota</taxon>
        <taxon>Bacilli</taxon>
        <taxon>Bacillales</taxon>
        <taxon>Bacillaceae</taxon>
        <taxon>Bacillus</taxon>
    </lineage>
</organism>
<dbReference type="PANTHER" id="PTHR11070:SF17">
    <property type="entry name" value="DNA HELICASE IV"/>
    <property type="match status" value="1"/>
</dbReference>